<feature type="transmembrane region" description="Helical" evidence="1">
    <location>
        <begin position="20"/>
        <end position="39"/>
    </location>
</feature>
<keyword evidence="1" id="KW-0472">Membrane</keyword>
<evidence type="ECO:0000256" key="1">
    <source>
        <dbReference type="SAM" id="Phobius"/>
    </source>
</evidence>
<accession>A0ABS5SXH5</accession>
<evidence type="ECO:0000313" key="3">
    <source>
        <dbReference type="Proteomes" id="UP000790096"/>
    </source>
</evidence>
<protein>
    <submittedName>
        <fullName evidence="2">Uncharacterized protein</fullName>
    </submittedName>
</protein>
<organism evidence="2 3">
    <name type="scientific">Rosenbergiella gaditana</name>
    <dbReference type="NCBI Taxonomy" id="2726987"/>
    <lineage>
        <taxon>Bacteria</taxon>
        <taxon>Pseudomonadati</taxon>
        <taxon>Pseudomonadota</taxon>
        <taxon>Gammaproteobacteria</taxon>
        <taxon>Enterobacterales</taxon>
        <taxon>Erwiniaceae</taxon>
        <taxon>Rosenbergiella</taxon>
    </lineage>
</organism>
<evidence type="ECO:0000313" key="2">
    <source>
        <dbReference type="EMBL" id="MBT0724805.1"/>
    </source>
</evidence>
<keyword evidence="1" id="KW-1133">Transmembrane helix</keyword>
<name>A0ABS5SXH5_9GAMM</name>
<proteinExistence type="predicted"/>
<dbReference type="EMBL" id="JABBFR010000012">
    <property type="protein sequence ID" value="MBT0724805.1"/>
    <property type="molecule type" value="Genomic_DNA"/>
</dbReference>
<comment type="caution">
    <text evidence="2">The sequence shown here is derived from an EMBL/GenBank/DDBJ whole genome shotgun (WGS) entry which is preliminary data.</text>
</comment>
<sequence>MNKGLANGQPLFLLAGPRIGYADFLWSVVGIILVNAATYSPNGKKDGIQVIPLSEVAAKDEFLNIKNVSCDNMLVVNLMPP</sequence>
<keyword evidence="1" id="KW-0812">Transmembrane</keyword>
<dbReference type="Proteomes" id="UP000790096">
    <property type="component" value="Unassembled WGS sequence"/>
</dbReference>
<gene>
    <name evidence="2" type="ORF">HH682_10240</name>
</gene>
<keyword evidence="3" id="KW-1185">Reference proteome</keyword>
<reference evidence="2 3" key="1">
    <citation type="submission" date="2020-04" db="EMBL/GenBank/DDBJ databases">
        <title>Genome sequencing of Rosenbergiella species.</title>
        <authorList>
            <person name="Alvarez-Perez S."/>
            <person name="Lievens B."/>
        </authorList>
    </citation>
    <scope>NUCLEOTIDE SEQUENCE [LARGE SCALE GENOMIC DNA]</scope>
    <source>
        <strain evidence="2 3">S61</strain>
    </source>
</reference>